<proteinExistence type="predicted"/>
<dbReference type="InterPro" id="IPR049945">
    <property type="entry name" value="AAA_22"/>
</dbReference>
<accession>A0A4P6JI23</accession>
<evidence type="ECO:0000313" key="2">
    <source>
        <dbReference type="EMBL" id="QBD74520.1"/>
    </source>
</evidence>
<dbReference type="KEGG" id="kbs:EPA93_00320"/>
<dbReference type="InterPro" id="IPR027417">
    <property type="entry name" value="P-loop_NTPase"/>
</dbReference>
<protein>
    <recommendedName>
        <fullName evidence="1">ORC1/DEAH AAA+ ATPase domain-containing protein</fullName>
    </recommendedName>
</protein>
<dbReference type="RefSeq" id="WP_129885119.1">
    <property type="nucleotide sequence ID" value="NZ_CP035758.1"/>
</dbReference>
<dbReference type="EMBL" id="CP035758">
    <property type="protein sequence ID" value="QBD74520.1"/>
    <property type="molecule type" value="Genomic_DNA"/>
</dbReference>
<dbReference type="AlphaFoldDB" id="A0A4P6JI23"/>
<dbReference type="Pfam" id="PF13401">
    <property type="entry name" value="AAA_22"/>
    <property type="match status" value="1"/>
</dbReference>
<feature type="domain" description="ORC1/DEAH AAA+ ATPase" evidence="1">
    <location>
        <begin position="30"/>
        <end position="183"/>
    </location>
</feature>
<name>A0A4P6JI23_KTERU</name>
<evidence type="ECO:0000259" key="1">
    <source>
        <dbReference type="Pfam" id="PF13401"/>
    </source>
</evidence>
<dbReference type="OrthoDB" id="9801665at2"/>
<organism evidence="2 3">
    <name type="scientific">Ktedonosporobacter rubrisoli</name>
    <dbReference type="NCBI Taxonomy" id="2509675"/>
    <lineage>
        <taxon>Bacteria</taxon>
        <taxon>Bacillati</taxon>
        <taxon>Chloroflexota</taxon>
        <taxon>Ktedonobacteria</taxon>
        <taxon>Ktedonobacterales</taxon>
        <taxon>Ktedonosporobacteraceae</taxon>
        <taxon>Ktedonosporobacter</taxon>
    </lineage>
</organism>
<reference evidence="2 3" key="1">
    <citation type="submission" date="2019-01" db="EMBL/GenBank/DDBJ databases">
        <title>Ktedonosporobacter rubrisoli SCAWS-G2.</title>
        <authorList>
            <person name="Huang Y."/>
            <person name="Yan B."/>
        </authorList>
    </citation>
    <scope>NUCLEOTIDE SEQUENCE [LARGE SCALE GENOMIC DNA]</scope>
    <source>
        <strain evidence="2 3">SCAWS-G2</strain>
    </source>
</reference>
<dbReference type="Proteomes" id="UP000290365">
    <property type="component" value="Chromosome"/>
</dbReference>
<dbReference type="GO" id="GO:0016887">
    <property type="term" value="F:ATP hydrolysis activity"/>
    <property type="evidence" value="ECO:0007669"/>
    <property type="project" value="InterPro"/>
</dbReference>
<dbReference type="SUPFAM" id="SSF52540">
    <property type="entry name" value="P-loop containing nucleoside triphosphate hydrolases"/>
    <property type="match status" value="1"/>
</dbReference>
<keyword evidence="3" id="KW-1185">Reference proteome</keyword>
<evidence type="ECO:0000313" key="3">
    <source>
        <dbReference type="Proteomes" id="UP000290365"/>
    </source>
</evidence>
<sequence>MSEEPETKELIFAATKEYLRFGEFCDACRKYRYIGICHGVAGAGKTRSAREYARWDLLSPLFPEELFTLVGRRYLDDQFPHRPFATPGSPAFADVLACRTVYYTAPVAATPLRIEREVMALSATLSYVVEAAEQASRGKDDFLLAYRLPKRTELVIVDEAQRLKPAALEQLRDLYDRGHFGLVWLLQERWSHLGMHIRVDDFTDAEALAAIVRITGSNFRVIHRLLMQIERILEINHLHTVTKEVVEKARERHVLG</sequence>
<gene>
    <name evidence="2" type="ORF">EPA93_00320</name>
</gene>